<feature type="non-terminal residue" evidence="1">
    <location>
        <position position="1"/>
    </location>
</feature>
<dbReference type="EMBL" id="AAOF01000010">
    <property type="protein sequence ID" value="EAR21245.1"/>
    <property type="molecule type" value="Genomic_DNA"/>
</dbReference>
<dbReference type="HOGENOM" id="CLU_3209489_0_0_6"/>
<dbReference type="AlphaFoldDB" id="A4BSH5"/>
<keyword evidence="2" id="KW-1185">Reference proteome</keyword>
<protein>
    <submittedName>
        <fullName evidence="1">Uncharacterized protein</fullName>
    </submittedName>
</protein>
<name>A4BSH5_9GAMM</name>
<dbReference type="Proteomes" id="UP000003374">
    <property type="component" value="Unassembled WGS sequence"/>
</dbReference>
<sequence>TVIQELMLLAAAVSQHARQRFLVFGAHCRALACFQCLHRMALKIW</sequence>
<proteinExistence type="predicted"/>
<dbReference type="STRING" id="314278.NB231_08310"/>
<reference evidence="1 2" key="1">
    <citation type="submission" date="2006-02" db="EMBL/GenBank/DDBJ databases">
        <authorList>
            <person name="Waterbury J."/>
            <person name="Ferriera S."/>
            <person name="Johnson J."/>
            <person name="Kravitz S."/>
            <person name="Halpern A."/>
            <person name="Remington K."/>
            <person name="Beeson K."/>
            <person name="Tran B."/>
            <person name="Rogers Y.-H."/>
            <person name="Friedman R."/>
            <person name="Venter J.C."/>
        </authorList>
    </citation>
    <scope>NUCLEOTIDE SEQUENCE [LARGE SCALE GENOMIC DNA]</scope>
    <source>
        <strain evidence="1 2">Nb-231</strain>
    </source>
</reference>
<accession>A4BSH5</accession>
<organism evidence="1 2">
    <name type="scientific">Nitrococcus mobilis Nb-231</name>
    <dbReference type="NCBI Taxonomy" id="314278"/>
    <lineage>
        <taxon>Bacteria</taxon>
        <taxon>Pseudomonadati</taxon>
        <taxon>Pseudomonadota</taxon>
        <taxon>Gammaproteobacteria</taxon>
        <taxon>Chromatiales</taxon>
        <taxon>Ectothiorhodospiraceae</taxon>
        <taxon>Nitrococcus</taxon>
    </lineage>
</organism>
<evidence type="ECO:0000313" key="1">
    <source>
        <dbReference type="EMBL" id="EAR21245.1"/>
    </source>
</evidence>
<comment type="caution">
    <text evidence="1">The sequence shown here is derived from an EMBL/GenBank/DDBJ whole genome shotgun (WGS) entry which is preliminary data.</text>
</comment>
<gene>
    <name evidence="1" type="ORF">NB231_08310</name>
</gene>
<evidence type="ECO:0000313" key="2">
    <source>
        <dbReference type="Proteomes" id="UP000003374"/>
    </source>
</evidence>